<evidence type="ECO:0000313" key="2">
    <source>
        <dbReference type="Proteomes" id="UP001629953"/>
    </source>
</evidence>
<dbReference type="PANTHER" id="PTHR43293:SF1">
    <property type="entry name" value="ACETATE COA-TRANSFERASE YDIF"/>
    <property type="match status" value="1"/>
</dbReference>
<dbReference type="Pfam" id="PF01144">
    <property type="entry name" value="CoA_trans"/>
    <property type="match status" value="1"/>
</dbReference>
<keyword evidence="1" id="KW-0808">Transferase</keyword>
<dbReference type="EC" id="2.8.3.-" evidence="1"/>
<protein>
    <submittedName>
        <fullName evidence="1">CoA-transferase</fullName>
        <ecNumber evidence="1">2.8.3.-</ecNumber>
    </submittedName>
</protein>
<proteinExistence type="predicted"/>
<comment type="caution">
    <text evidence="1">The sequence shown here is derived from an EMBL/GenBank/DDBJ whole genome shotgun (WGS) entry which is preliminary data.</text>
</comment>
<keyword evidence="2" id="KW-1185">Reference proteome</keyword>
<dbReference type="Proteomes" id="UP001629953">
    <property type="component" value="Unassembled WGS sequence"/>
</dbReference>
<gene>
    <name evidence="1" type="ORF">ABUE30_18205</name>
</gene>
<dbReference type="SUPFAM" id="SSF100950">
    <property type="entry name" value="NagB/RpiA/CoA transferase-like"/>
    <property type="match status" value="1"/>
</dbReference>
<dbReference type="RefSeq" id="WP_408625266.1">
    <property type="nucleotide sequence ID" value="NZ_JBEQCT010000014.1"/>
</dbReference>
<reference evidence="1 2" key="1">
    <citation type="journal article" date="2013" name="Int. J. Syst. Evol. Microbiol.">
        <title>Celerinatantimonas yamalensis sp. nov., a cold-adapted diazotrophic bacterium from a cold permafrost brine.</title>
        <authorList>
            <person name="Shcherbakova V."/>
            <person name="Chuvilskaya N."/>
            <person name="Rivkina E."/>
            <person name="Demidov N."/>
            <person name="Uchaeva V."/>
            <person name="Suetin S."/>
            <person name="Suzina N."/>
            <person name="Gilichinsky D."/>
        </authorList>
    </citation>
    <scope>NUCLEOTIDE SEQUENCE [LARGE SCALE GENOMIC DNA]</scope>
    <source>
        <strain evidence="1 2">C7</strain>
    </source>
</reference>
<dbReference type="InterPro" id="IPR037171">
    <property type="entry name" value="NagB/RpiA_transferase-like"/>
</dbReference>
<dbReference type="EMBL" id="JBEQCT010000014">
    <property type="protein sequence ID" value="MFM2486965.1"/>
    <property type="molecule type" value="Genomic_DNA"/>
</dbReference>
<dbReference type="Gene3D" id="3.40.1080.10">
    <property type="entry name" value="Glutaconate Coenzyme A-transferase"/>
    <property type="match status" value="1"/>
</dbReference>
<sequence>MQVISSLEAASKIHNNAVVIPGGFGCCGFPDALSDAIADRYLSEQKPQNLTLLFASGGGNKAGKGQDKLALPGLVSRAIGGFWGFCPSLAKMAIDGEIEVHNWPMGVVSHLFRSMAEGATGLLSRVGLGTFIDPPLDGGRLNAKSSCLYRRGGSSG</sequence>
<dbReference type="GO" id="GO:0016740">
    <property type="term" value="F:transferase activity"/>
    <property type="evidence" value="ECO:0007669"/>
    <property type="project" value="UniProtKB-KW"/>
</dbReference>
<dbReference type="InterPro" id="IPR004165">
    <property type="entry name" value="CoA_trans_fam_I"/>
</dbReference>
<name>A0ABW9GB98_9GAMM</name>
<accession>A0ABW9GB98</accession>
<organism evidence="1 2">
    <name type="scientific">Celerinatantimonas yamalensis</name>
    <dbReference type="NCBI Taxonomy" id="559956"/>
    <lineage>
        <taxon>Bacteria</taxon>
        <taxon>Pseudomonadati</taxon>
        <taxon>Pseudomonadota</taxon>
        <taxon>Gammaproteobacteria</taxon>
        <taxon>Celerinatantimonadaceae</taxon>
        <taxon>Celerinatantimonas</taxon>
    </lineage>
</organism>
<evidence type="ECO:0000313" key="1">
    <source>
        <dbReference type="EMBL" id="MFM2486965.1"/>
    </source>
</evidence>
<dbReference type="PANTHER" id="PTHR43293">
    <property type="entry name" value="ACETATE COA-TRANSFERASE YDIF"/>
    <property type="match status" value="1"/>
</dbReference>